<dbReference type="Gene3D" id="3.10.450.50">
    <property type="match status" value="1"/>
</dbReference>
<feature type="binding site" evidence="2">
    <location>
        <position position="99"/>
    </location>
    <ligand>
        <name>substrate</name>
    </ligand>
</feature>
<reference evidence="4 5" key="1">
    <citation type="submission" date="2013-09" db="EMBL/GenBank/DDBJ databases">
        <title>High correlation between genotypes and phenotypes of environmental bacteria Comamonas testosteroni strains.</title>
        <authorList>
            <person name="Liu L."/>
            <person name="Zhu W."/>
            <person name="Xia X."/>
            <person name="Xu B."/>
            <person name="Luo M."/>
            <person name="Wang G."/>
        </authorList>
    </citation>
    <scope>NUCLEOTIDE SEQUENCE [LARGE SCALE GENOMIC DNA]</scope>
    <source>
        <strain evidence="4 5">JL40</strain>
    </source>
</reference>
<protein>
    <submittedName>
        <fullName evidence="4">Steroid delta-isomerase</fullName>
    </submittedName>
</protein>
<evidence type="ECO:0000256" key="1">
    <source>
        <dbReference type="PIRSR" id="PIRSR639256-1"/>
    </source>
</evidence>
<dbReference type="AlphaFoldDB" id="A0A096F674"/>
<organism evidence="4 5">
    <name type="scientific">Comamonas testosteroni</name>
    <name type="common">Pseudomonas testosteroni</name>
    <dbReference type="NCBI Taxonomy" id="285"/>
    <lineage>
        <taxon>Bacteria</taxon>
        <taxon>Pseudomonadati</taxon>
        <taxon>Pseudomonadota</taxon>
        <taxon>Betaproteobacteria</taxon>
        <taxon>Burkholderiales</taxon>
        <taxon>Comamonadaceae</taxon>
        <taxon>Comamonas</taxon>
    </lineage>
</organism>
<evidence type="ECO:0000256" key="2">
    <source>
        <dbReference type="PIRSR" id="PIRSR639256-2"/>
    </source>
</evidence>
<proteinExistence type="predicted"/>
<dbReference type="InterPro" id="IPR039256">
    <property type="entry name" value="Ketosteroid_isomerase"/>
</dbReference>
<name>A0A096F674_COMTE</name>
<dbReference type="Proteomes" id="UP000029553">
    <property type="component" value="Unassembled WGS sequence"/>
</dbReference>
<evidence type="ECO:0000313" key="4">
    <source>
        <dbReference type="EMBL" id="KGH25233.1"/>
    </source>
</evidence>
<evidence type="ECO:0000259" key="3">
    <source>
        <dbReference type="Pfam" id="PF12680"/>
    </source>
</evidence>
<keyword evidence="4" id="KW-0413">Isomerase</keyword>
<feature type="domain" description="SnoaL-like" evidence="3">
    <location>
        <begin position="11"/>
        <end position="111"/>
    </location>
</feature>
<gene>
    <name evidence="4" type="ORF">P353_25885</name>
</gene>
<dbReference type="GO" id="GO:0016853">
    <property type="term" value="F:isomerase activity"/>
    <property type="evidence" value="ECO:0007669"/>
    <property type="project" value="UniProtKB-KW"/>
</dbReference>
<evidence type="ECO:0000313" key="5">
    <source>
        <dbReference type="Proteomes" id="UP000029553"/>
    </source>
</evidence>
<feature type="active site" description="Proton donor" evidence="1">
    <location>
        <position position="14"/>
    </location>
</feature>
<dbReference type="InterPro" id="IPR011944">
    <property type="entry name" value="Steroid_delta5-4_isomerase"/>
</dbReference>
<dbReference type="RefSeq" id="WP_034375646.1">
    <property type="nucleotide sequence ID" value="NZ_AWOR01000089.1"/>
</dbReference>
<dbReference type="CDD" id="cd00781">
    <property type="entry name" value="ketosteroid_isomerase"/>
    <property type="match status" value="1"/>
</dbReference>
<dbReference type="NCBIfam" id="TIGR02246">
    <property type="entry name" value="SgcJ/EcaC family oxidoreductase"/>
    <property type="match status" value="1"/>
</dbReference>
<dbReference type="SUPFAM" id="SSF54427">
    <property type="entry name" value="NTF2-like"/>
    <property type="match status" value="1"/>
</dbReference>
<dbReference type="InterPro" id="IPR037401">
    <property type="entry name" value="SnoaL-like"/>
</dbReference>
<dbReference type="EMBL" id="AWOR01000089">
    <property type="protein sequence ID" value="KGH25233.1"/>
    <property type="molecule type" value="Genomic_DNA"/>
</dbReference>
<feature type="active site" description="Proton acceptor" evidence="1">
    <location>
        <position position="38"/>
    </location>
</feature>
<sequence>MNTPEHMTAVVQRYVAALNAGDLDGIVALFADDATVEDPVGSEPKSGTAAIREFYASSLKLPLAVELTQEVRAVADEAAFAFTVSFELQGRKTVVAPIDHFRFNGAGKVVSMRAFFGEKNIHAGV</sequence>
<dbReference type="InterPro" id="IPR032710">
    <property type="entry name" value="NTF2-like_dom_sf"/>
</dbReference>
<accession>A0A096F674</accession>
<dbReference type="Pfam" id="PF12680">
    <property type="entry name" value="SnoaL_2"/>
    <property type="match status" value="1"/>
</dbReference>
<comment type="caution">
    <text evidence="4">The sequence shown here is derived from an EMBL/GenBank/DDBJ whole genome shotgun (WGS) entry which is preliminary data.</text>
</comment>